<dbReference type="Proteomes" id="UP000754563">
    <property type="component" value="Unassembled WGS sequence"/>
</dbReference>
<proteinExistence type="predicted"/>
<dbReference type="AlphaFoldDB" id="A0A955L8P9"/>
<name>A0A955L8P9_9BACT</name>
<accession>A0A955L8P9</accession>
<organism evidence="1 2">
    <name type="scientific">Candidatus Dojkabacteria bacterium</name>
    <dbReference type="NCBI Taxonomy" id="2099670"/>
    <lineage>
        <taxon>Bacteria</taxon>
        <taxon>Candidatus Dojkabacteria</taxon>
    </lineage>
</organism>
<evidence type="ECO:0000313" key="1">
    <source>
        <dbReference type="EMBL" id="MCA9385771.1"/>
    </source>
</evidence>
<protein>
    <submittedName>
        <fullName evidence="1">Uncharacterized protein</fullName>
    </submittedName>
</protein>
<reference evidence="1" key="2">
    <citation type="journal article" date="2021" name="Microbiome">
        <title>Successional dynamics and alternative stable states in a saline activated sludge microbial community over 9 years.</title>
        <authorList>
            <person name="Wang Y."/>
            <person name="Ye J."/>
            <person name="Ju F."/>
            <person name="Liu L."/>
            <person name="Boyd J.A."/>
            <person name="Deng Y."/>
            <person name="Parks D.H."/>
            <person name="Jiang X."/>
            <person name="Yin X."/>
            <person name="Woodcroft B.J."/>
            <person name="Tyson G.W."/>
            <person name="Hugenholtz P."/>
            <person name="Polz M.F."/>
            <person name="Zhang T."/>
        </authorList>
    </citation>
    <scope>NUCLEOTIDE SEQUENCE</scope>
    <source>
        <strain evidence="1">HKST-UBA11</strain>
    </source>
</reference>
<dbReference type="EMBL" id="JAGQLH010000044">
    <property type="protein sequence ID" value="MCA9385771.1"/>
    <property type="molecule type" value="Genomic_DNA"/>
</dbReference>
<evidence type="ECO:0000313" key="2">
    <source>
        <dbReference type="Proteomes" id="UP000754563"/>
    </source>
</evidence>
<gene>
    <name evidence="1" type="ORF">KC717_03930</name>
</gene>
<comment type="caution">
    <text evidence="1">The sequence shown here is derived from an EMBL/GenBank/DDBJ whole genome shotgun (WGS) entry which is preliminary data.</text>
</comment>
<reference evidence="1" key="1">
    <citation type="submission" date="2020-04" db="EMBL/GenBank/DDBJ databases">
        <authorList>
            <person name="Zhang T."/>
        </authorList>
    </citation>
    <scope>NUCLEOTIDE SEQUENCE</scope>
    <source>
        <strain evidence="1">HKST-UBA11</strain>
    </source>
</reference>
<sequence>MTSKYSLVFTPIKEGVVFNGKIFEGFLKFSLERYYFKLGAKNADNHNSLIAAGILQAPSIFFGKNISGRILCNYNNVNLELKVRGEKWEVICDEKIIGYVSVGTLKDVFQGKFTIDIYDDQQNLLYREKWGKGDNRFELHDVKDATVCAKIPWKISLSSAGLPFELFVSNLSEYNKHLLVSYYVVRAFYTYKNRSGRKLRIGNFKIGRG</sequence>